<organism evidence="1 2">
    <name type="scientific">Ensete ventricosum</name>
    <name type="common">Abyssinian banana</name>
    <name type="synonym">Musa ensete</name>
    <dbReference type="NCBI Taxonomy" id="4639"/>
    <lineage>
        <taxon>Eukaryota</taxon>
        <taxon>Viridiplantae</taxon>
        <taxon>Streptophyta</taxon>
        <taxon>Embryophyta</taxon>
        <taxon>Tracheophyta</taxon>
        <taxon>Spermatophyta</taxon>
        <taxon>Magnoliopsida</taxon>
        <taxon>Liliopsida</taxon>
        <taxon>Zingiberales</taxon>
        <taxon>Musaceae</taxon>
        <taxon>Ensete</taxon>
    </lineage>
</organism>
<gene>
    <name evidence="1" type="ORF">B296_00015688</name>
</gene>
<sequence>MVQPQAWVGQPPKASRILGTGDLLVVSHPKTRYGQFNYRPGRLNRRQPLAVALFPGYGWSNRRSLAVYPKRRSWLHHGRCLKRTGRRRWASPKDRCLRLSGSTAQGTGGSVTGLGGSITESTQNPGYVRFSHPAWAVYSSSAA</sequence>
<comment type="caution">
    <text evidence="1">The sequence shown here is derived from an EMBL/GenBank/DDBJ whole genome shotgun (WGS) entry which is preliminary data.</text>
</comment>
<reference evidence="1 2" key="1">
    <citation type="journal article" date="2014" name="Agronomy (Basel)">
        <title>A Draft Genome Sequence for Ensete ventricosum, the Drought-Tolerant Tree Against Hunger.</title>
        <authorList>
            <person name="Harrison J."/>
            <person name="Moore K.A."/>
            <person name="Paszkiewicz K."/>
            <person name="Jones T."/>
            <person name="Grant M."/>
            <person name="Ambacheew D."/>
            <person name="Muzemil S."/>
            <person name="Studholme D.J."/>
        </authorList>
    </citation>
    <scope>NUCLEOTIDE SEQUENCE [LARGE SCALE GENOMIC DNA]</scope>
</reference>
<accession>A0A426ZKQ2</accession>
<proteinExistence type="predicted"/>
<dbReference type="AlphaFoldDB" id="A0A426ZKQ2"/>
<evidence type="ECO:0000313" key="1">
    <source>
        <dbReference type="EMBL" id="RRT64569.1"/>
    </source>
</evidence>
<evidence type="ECO:0000313" key="2">
    <source>
        <dbReference type="Proteomes" id="UP000287651"/>
    </source>
</evidence>
<dbReference type="Proteomes" id="UP000287651">
    <property type="component" value="Unassembled WGS sequence"/>
</dbReference>
<dbReference type="EMBL" id="AMZH03006143">
    <property type="protein sequence ID" value="RRT64569.1"/>
    <property type="molecule type" value="Genomic_DNA"/>
</dbReference>
<protein>
    <submittedName>
        <fullName evidence="1">Uncharacterized protein</fullName>
    </submittedName>
</protein>
<name>A0A426ZKQ2_ENSVE</name>